<reference evidence="2 3" key="1">
    <citation type="journal article" date="2020" name="ISME J.">
        <title>Uncovering the hidden diversity of litter-decomposition mechanisms in mushroom-forming fungi.</title>
        <authorList>
            <person name="Floudas D."/>
            <person name="Bentzer J."/>
            <person name="Ahren D."/>
            <person name="Johansson T."/>
            <person name="Persson P."/>
            <person name="Tunlid A."/>
        </authorList>
    </citation>
    <scope>NUCLEOTIDE SEQUENCE [LARGE SCALE GENOMIC DNA]</scope>
    <source>
        <strain evidence="2 3">CBS 101986</strain>
    </source>
</reference>
<dbReference type="EMBL" id="JAACJJ010000042">
    <property type="protein sequence ID" value="KAF5316495.1"/>
    <property type="molecule type" value="Genomic_DNA"/>
</dbReference>
<accession>A0A8H5EXS0</accession>
<proteinExistence type="predicted"/>
<dbReference type="Proteomes" id="UP000567179">
    <property type="component" value="Unassembled WGS sequence"/>
</dbReference>
<keyword evidence="3" id="KW-1185">Reference proteome</keyword>
<feature type="region of interest" description="Disordered" evidence="1">
    <location>
        <begin position="104"/>
        <end position="146"/>
    </location>
</feature>
<comment type="caution">
    <text evidence="2">The sequence shown here is derived from an EMBL/GenBank/DDBJ whole genome shotgun (WGS) entry which is preliminary data.</text>
</comment>
<evidence type="ECO:0000313" key="3">
    <source>
        <dbReference type="Proteomes" id="UP000567179"/>
    </source>
</evidence>
<feature type="region of interest" description="Disordered" evidence="1">
    <location>
        <begin position="414"/>
        <end position="434"/>
    </location>
</feature>
<dbReference type="PANTHER" id="PTHR21310">
    <property type="entry name" value="AMINOGLYCOSIDE PHOSPHOTRANSFERASE-RELATED-RELATED"/>
    <property type="match status" value="1"/>
</dbReference>
<protein>
    <submittedName>
        <fullName evidence="2">Uncharacterized protein</fullName>
    </submittedName>
</protein>
<evidence type="ECO:0000313" key="2">
    <source>
        <dbReference type="EMBL" id="KAF5316495.1"/>
    </source>
</evidence>
<dbReference type="PANTHER" id="PTHR21310:SF39">
    <property type="entry name" value="AMINOGLYCOSIDE PHOSPHOTRANSFERASE DOMAIN-CONTAINING PROTEIN"/>
    <property type="match status" value="1"/>
</dbReference>
<evidence type="ECO:0000256" key="1">
    <source>
        <dbReference type="SAM" id="MobiDB-lite"/>
    </source>
</evidence>
<organism evidence="2 3">
    <name type="scientific">Psilocybe cf. subviscida</name>
    <dbReference type="NCBI Taxonomy" id="2480587"/>
    <lineage>
        <taxon>Eukaryota</taxon>
        <taxon>Fungi</taxon>
        <taxon>Dikarya</taxon>
        <taxon>Basidiomycota</taxon>
        <taxon>Agaricomycotina</taxon>
        <taxon>Agaricomycetes</taxon>
        <taxon>Agaricomycetidae</taxon>
        <taxon>Agaricales</taxon>
        <taxon>Agaricineae</taxon>
        <taxon>Strophariaceae</taxon>
        <taxon>Psilocybe</taxon>
    </lineage>
</organism>
<dbReference type="OrthoDB" id="4177236at2759"/>
<dbReference type="InterPro" id="IPR011009">
    <property type="entry name" value="Kinase-like_dom_sf"/>
</dbReference>
<dbReference type="SUPFAM" id="SSF56112">
    <property type="entry name" value="Protein kinase-like (PK-like)"/>
    <property type="match status" value="1"/>
</dbReference>
<gene>
    <name evidence="2" type="ORF">D9619_006363</name>
</gene>
<sequence>MSASVSLPATILTTVNHECTMHTPHYTLRWLLYSFLCVAADILDSIISMFYSAKKPEVSLKPSDVDSLSDKQIKKMMFDIPYLLDEHSSIFRLSVGTIAKLSEAWPGEDRDGDGDGDGHKDEDEDEDDLLDSDDDDNSLRYDDDDDLLDEGPVDCSEANALNILFEKTNIPVPRVRRVINWRGNYILVMDHIQGPTLAEVWPTYSLWMKIRVAFTLRRYVRELFRVKASVETPPGPLSNEEPKICYLPSIFGNIRSTRGPFGSYKELTAFFNSRYWLGRKVDDHPLMNESFDDSSPLVITHNALDRRHIIVGEDGHLWVVGWASAGYYPPWFEYVSMDSIICTDRFWELVAPFVCGPYLKQLKWIDRAVYCRYNEKTDRVFIRHRYRVSAVNAIHLAILPHLGRSRKHLLVADTPAPAGASGKSNTSGRGGQRTPPMYFQVSTVDVGLSPTMTTGWEVWSGSKDNASTFHALAKRMYLTDHTRTVYVMSN</sequence>
<dbReference type="AlphaFoldDB" id="A0A8H5EXS0"/>
<feature type="compositionally biased region" description="Acidic residues" evidence="1">
    <location>
        <begin position="122"/>
        <end position="146"/>
    </location>
</feature>
<name>A0A8H5EXS0_9AGAR</name>
<dbReference type="InterPro" id="IPR051678">
    <property type="entry name" value="AGP_Transferase"/>
</dbReference>